<evidence type="ECO:0000313" key="4">
    <source>
        <dbReference type="Proteomes" id="UP000075615"/>
    </source>
</evidence>
<gene>
    <name evidence="3" type="ORF">AWN68_14480</name>
</gene>
<keyword evidence="4" id="KW-1185">Reference proteome</keyword>
<proteinExistence type="predicted"/>
<evidence type="ECO:0000256" key="1">
    <source>
        <dbReference type="SAM" id="Phobius"/>
    </source>
</evidence>
<feature type="transmembrane region" description="Helical" evidence="1">
    <location>
        <begin position="12"/>
        <end position="34"/>
    </location>
</feature>
<name>A0A150XUN1_9BACT</name>
<feature type="transmembrane region" description="Helical" evidence="1">
    <location>
        <begin position="46"/>
        <end position="64"/>
    </location>
</feature>
<dbReference type="OrthoDB" id="9850746at2"/>
<reference evidence="3 4" key="1">
    <citation type="submission" date="2016-01" db="EMBL/GenBank/DDBJ databases">
        <title>Genome sequencing of Roseivirga echinicomitans KMM 6058.</title>
        <authorList>
            <person name="Selvaratnam C."/>
            <person name="Thevarajoo S."/>
            <person name="Goh K.M."/>
            <person name="Ee R."/>
            <person name="Chan K.-G."/>
            <person name="Chong C.S."/>
        </authorList>
    </citation>
    <scope>NUCLEOTIDE SEQUENCE [LARGE SCALE GENOMIC DNA]</scope>
    <source>
        <strain evidence="3 4">KMM 6058</strain>
    </source>
</reference>
<protein>
    <recommendedName>
        <fullName evidence="2">DUF7670 domain-containing protein</fullName>
    </recommendedName>
</protein>
<feature type="transmembrane region" description="Helical" evidence="1">
    <location>
        <begin position="92"/>
        <end position="114"/>
    </location>
</feature>
<dbReference type="InterPro" id="IPR056087">
    <property type="entry name" value="DUF7670"/>
</dbReference>
<organism evidence="3 4">
    <name type="scientific">Roseivirga echinicomitans</name>
    <dbReference type="NCBI Taxonomy" id="296218"/>
    <lineage>
        <taxon>Bacteria</taxon>
        <taxon>Pseudomonadati</taxon>
        <taxon>Bacteroidota</taxon>
        <taxon>Cytophagia</taxon>
        <taxon>Cytophagales</taxon>
        <taxon>Roseivirgaceae</taxon>
        <taxon>Roseivirga</taxon>
    </lineage>
</organism>
<dbReference type="Pfam" id="PF24709">
    <property type="entry name" value="DUF7670"/>
    <property type="match status" value="1"/>
</dbReference>
<keyword evidence="1" id="KW-0812">Transmembrane</keyword>
<evidence type="ECO:0000259" key="2">
    <source>
        <dbReference type="Pfam" id="PF24709"/>
    </source>
</evidence>
<dbReference type="STRING" id="296218.AWN68_14480"/>
<accession>A0A150XUN1</accession>
<keyword evidence="1" id="KW-1133">Transmembrane helix</keyword>
<keyword evidence="1" id="KW-0472">Membrane</keyword>
<dbReference type="AlphaFoldDB" id="A0A150XUN1"/>
<dbReference type="RefSeq" id="WP_068412417.1">
    <property type="nucleotide sequence ID" value="NZ_LRDB01000003.1"/>
</dbReference>
<feature type="transmembrane region" description="Helical" evidence="1">
    <location>
        <begin position="69"/>
        <end position="86"/>
    </location>
</feature>
<comment type="caution">
    <text evidence="3">The sequence shown here is derived from an EMBL/GenBank/DDBJ whole genome shotgun (WGS) entry which is preliminary data.</text>
</comment>
<dbReference type="EMBL" id="LRDB01000003">
    <property type="protein sequence ID" value="KYG82459.1"/>
    <property type="molecule type" value="Genomic_DNA"/>
</dbReference>
<feature type="domain" description="DUF7670" evidence="2">
    <location>
        <begin position="6"/>
        <end position="113"/>
    </location>
</feature>
<sequence length="116" mass="13041">MEKKPHKPALFYTPRILSLVLILILGSFAVQAYQEAEVVIKESSPFTIYLLPVFILLLVTGISWKKARIGGTLFIIAGLFYVFQTNELSASSLAMVATPLILLGLLFHISQYYYEK</sequence>
<evidence type="ECO:0000313" key="3">
    <source>
        <dbReference type="EMBL" id="KYG82459.1"/>
    </source>
</evidence>
<dbReference type="Proteomes" id="UP000075615">
    <property type="component" value="Unassembled WGS sequence"/>
</dbReference>